<dbReference type="Pfam" id="PF00296">
    <property type="entry name" value="Bac_luciferase"/>
    <property type="match status" value="1"/>
</dbReference>
<dbReference type="InterPro" id="IPR050766">
    <property type="entry name" value="Bact_Lucif_Oxidored"/>
</dbReference>
<keyword evidence="2" id="KW-0503">Monooxygenase</keyword>
<evidence type="ECO:0000313" key="4">
    <source>
        <dbReference type="EMBL" id="GIE25661.1"/>
    </source>
</evidence>
<proteinExistence type="predicted"/>
<name>A0ABQ4A485_9ACTN</name>
<keyword evidence="1" id="KW-0560">Oxidoreductase</keyword>
<evidence type="ECO:0000313" key="5">
    <source>
        <dbReference type="Proteomes" id="UP000603200"/>
    </source>
</evidence>
<dbReference type="PANTHER" id="PTHR30137">
    <property type="entry name" value="LUCIFERASE-LIKE MONOOXYGENASE"/>
    <property type="match status" value="1"/>
</dbReference>
<dbReference type="Proteomes" id="UP000603200">
    <property type="component" value="Unassembled WGS sequence"/>
</dbReference>
<keyword evidence="5" id="KW-1185">Reference proteome</keyword>
<evidence type="ECO:0000256" key="2">
    <source>
        <dbReference type="ARBA" id="ARBA00023033"/>
    </source>
</evidence>
<protein>
    <submittedName>
        <fullName evidence="4">Luciferase</fullName>
    </submittedName>
</protein>
<accession>A0ABQ4A485</accession>
<feature type="domain" description="Luciferase-like" evidence="3">
    <location>
        <begin position="6"/>
        <end position="302"/>
    </location>
</feature>
<evidence type="ECO:0000259" key="3">
    <source>
        <dbReference type="Pfam" id="PF00296"/>
    </source>
</evidence>
<dbReference type="EMBL" id="BOMN01000125">
    <property type="protein sequence ID" value="GIE25661.1"/>
    <property type="molecule type" value="Genomic_DNA"/>
</dbReference>
<organism evidence="4 5">
    <name type="scientific">Winogradskya humida</name>
    <dbReference type="NCBI Taxonomy" id="113566"/>
    <lineage>
        <taxon>Bacteria</taxon>
        <taxon>Bacillati</taxon>
        <taxon>Actinomycetota</taxon>
        <taxon>Actinomycetes</taxon>
        <taxon>Micromonosporales</taxon>
        <taxon>Micromonosporaceae</taxon>
        <taxon>Winogradskya</taxon>
    </lineage>
</organism>
<reference evidence="4 5" key="1">
    <citation type="submission" date="2021-01" db="EMBL/GenBank/DDBJ databases">
        <title>Whole genome shotgun sequence of Actinoplanes humidus NBRC 14915.</title>
        <authorList>
            <person name="Komaki H."/>
            <person name="Tamura T."/>
        </authorList>
    </citation>
    <scope>NUCLEOTIDE SEQUENCE [LARGE SCALE GENOMIC DNA]</scope>
    <source>
        <strain evidence="4 5">NBRC 14915</strain>
    </source>
</reference>
<dbReference type="SUPFAM" id="SSF51679">
    <property type="entry name" value="Bacterial luciferase-like"/>
    <property type="match status" value="1"/>
</dbReference>
<evidence type="ECO:0000256" key="1">
    <source>
        <dbReference type="ARBA" id="ARBA00023002"/>
    </source>
</evidence>
<dbReference type="InterPro" id="IPR036661">
    <property type="entry name" value="Luciferase-like_sf"/>
</dbReference>
<sequence>MVEIGVASLADRQPRTVDGTTVTEAARTAQIIELGVQADELGLDVFGLGEHHSRDFVVSSPVPVLAAVAARTTRIRLTSGVTVLSALDPVRVHQDFATLDLISGGRAEITVGRSAYPEPFALFGVDINDYDEVFTEKLDLLLRLRDEPEISWSGTHRPPLTRAAVVPRGVQAALPVWIGAGGTPASAARAGLLGLPLILGYLGGSPEHLRGLVDLYRAAGARAGHADRLRVGVAAHYFGAETQAEAASTYPYYHDFLRPKHPGGGGFVVTPQAFTDGTSPDRPLMIGTPGHVIDKLVHLHKVLGYDRLQLLADWGGLPAPLVEASVHRLGTEIAPALRETLSRVSRGIP</sequence>
<comment type="caution">
    <text evidence="4">The sequence shown here is derived from an EMBL/GenBank/DDBJ whole genome shotgun (WGS) entry which is preliminary data.</text>
</comment>
<dbReference type="PANTHER" id="PTHR30137:SF8">
    <property type="entry name" value="BLR5498 PROTEIN"/>
    <property type="match status" value="1"/>
</dbReference>
<dbReference type="Gene3D" id="3.20.20.30">
    <property type="entry name" value="Luciferase-like domain"/>
    <property type="match status" value="1"/>
</dbReference>
<dbReference type="InterPro" id="IPR011251">
    <property type="entry name" value="Luciferase-like_dom"/>
</dbReference>
<gene>
    <name evidence="4" type="ORF">Ahu01nite_087630</name>
</gene>